<reference evidence="1" key="2">
    <citation type="submission" date="2020-11" db="EMBL/GenBank/DDBJ databases">
        <authorList>
            <person name="McCartney M.A."/>
            <person name="Auch B."/>
            <person name="Kono T."/>
            <person name="Mallez S."/>
            <person name="Becker A."/>
            <person name="Gohl D.M."/>
            <person name="Silverstein K.A.T."/>
            <person name="Koren S."/>
            <person name="Bechman K.B."/>
            <person name="Herman A."/>
            <person name="Abrahante J.E."/>
            <person name="Garbe J."/>
        </authorList>
    </citation>
    <scope>NUCLEOTIDE SEQUENCE</scope>
    <source>
        <strain evidence="1">Duluth1</strain>
        <tissue evidence="1">Whole animal</tissue>
    </source>
</reference>
<gene>
    <name evidence="1" type="ORF">DPMN_119710</name>
</gene>
<dbReference type="SUPFAM" id="SSF53300">
    <property type="entry name" value="vWA-like"/>
    <property type="match status" value="1"/>
</dbReference>
<reference evidence="1" key="1">
    <citation type="journal article" date="2019" name="bioRxiv">
        <title>The Genome of the Zebra Mussel, Dreissena polymorpha: A Resource for Invasive Species Research.</title>
        <authorList>
            <person name="McCartney M.A."/>
            <person name="Auch B."/>
            <person name="Kono T."/>
            <person name="Mallez S."/>
            <person name="Zhang Y."/>
            <person name="Obille A."/>
            <person name="Becker A."/>
            <person name="Abrahante J.E."/>
            <person name="Garbe J."/>
            <person name="Badalamenti J.P."/>
            <person name="Herman A."/>
            <person name="Mangelson H."/>
            <person name="Liachko I."/>
            <person name="Sullivan S."/>
            <person name="Sone E.D."/>
            <person name="Koren S."/>
            <person name="Silverstein K.A.T."/>
            <person name="Beckman K.B."/>
            <person name="Gohl D.M."/>
        </authorList>
    </citation>
    <scope>NUCLEOTIDE SEQUENCE</scope>
    <source>
        <strain evidence="1">Duluth1</strain>
        <tissue evidence="1">Whole animal</tissue>
    </source>
</reference>
<evidence type="ECO:0000313" key="2">
    <source>
        <dbReference type="Proteomes" id="UP000828390"/>
    </source>
</evidence>
<dbReference type="EMBL" id="JAIWYP010000005">
    <property type="protein sequence ID" value="KAH3818114.1"/>
    <property type="molecule type" value="Genomic_DNA"/>
</dbReference>
<dbReference type="Gene3D" id="3.40.50.410">
    <property type="entry name" value="von Willebrand factor, type A domain"/>
    <property type="match status" value="1"/>
</dbReference>
<dbReference type="Proteomes" id="UP000828390">
    <property type="component" value="Unassembled WGS sequence"/>
</dbReference>
<accession>A0A9D4GME1</accession>
<dbReference type="InterPro" id="IPR036465">
    <property type="entry name" value="vWFA_dom_sf"/>
</dbReference>
<evidence type="ECO:0000313" key="1">
    <source>
        <dbReference type="EMBL" id="KAH3818114.1"/>
    </source>
</evidence>
<comment type="caution">
    <text evidence="1">The sequence shown here is derived from an EMBL/GenBank/DDBJ whole genome shotgun (WGS) entry which is preliminary data.</text>
</comment>
<proteinExistence type="predicted"/>
<name>A0A9D4GME1_DREPO</name>
<organism evidence="1 2">
    <name type="scientific">Dreissena polymorpha</name>
    <name type="common">Zebra mussel</name>
    <name type="synonym">Mytilus polymorpha</name>
    <dbReference type="NCBI Taxonomy" id="45954"/>
    <lineage>
        <taxon>Eukaryota</taxon>
        <taxon>Metazoa</taxon>
        <taxon>Spiralia</taxon>
        <taxon>Lophotrochozoa</taxon>
        <taxon>Mollusca</taxon>
        <taxon>Bivalvia</taxon>
        <taxon>Autobranchia</taxon>
        <taxon>Heteroconchia</taxon>
        <taxon>Euheterodonta</taxon>
        <taxon>Imparidentia</taxon>
        <taxon>Neoheterodontei</taxon>
        <taxon>Myida</taxon>
        <taxon>Dreissenoidea</taxon>
        <taxon>Dreissenidae</taxon>
        <taxon>Dreissena</taxon>
    </lineage>
</organism>
<keyword evidence="2" id="KW-1185">Reference proteome</keyword>
<protein>
    <submittedName>
        <fullName evidence="1">Uncharacterized protein</fullName>
    </submittedName>
</protein>
<dbReference type="AlphaFoldDB" id="A0A9D4GME1"/>
<sequence length="135" mass="15173">MKDDEKEILLQSEINIENLSDNDSIRQMLEWEAMRSLEHQQKNLNMQENVAVITAGTSLEVKQHLTSNYPKIREALHCLCAEGPSKLHFGLMLPMSIVQQAKIGAAPRVILISDGRITGHTDGPNFPDEREKLAV</sequence>